<protein>
    <submittedName>
        <fullName evidence="3">Uncharacterized protein</fullName>
    </submittedName>
</protein>
<feature type="region of interest" description="Disordered" evidence="2">
    <location>
        <begin position="312"/>
        <end position="342"/>
    </location>
</feature>
<organism evidence="3 4">
    <name type="scientific">Knufia obscura</name>
    <dbReference type="NCBI Taxonomy" id="1635080"/>
    <lineage>
        <taxon>Eukaryota</taxon>
        <taxon>Fungi</taxon>
        <taxon>Dikarya</taxon>
        <taxon>Ascomycota</taxon>
        <taxon>Pezizomycotina</taxon>
        <taxon>Eurotiomycetes</taxon>
        <taxon>Chaetothyriomycetidae</taxon>
        <taxon>Chaetothyriales</taxon>
        <taxon>Trichomeriaceae</taxon>
        <taxon>Knufia</taxon>
    </lineage>
</organism>
<accession>A0ABR0RB78</accession>
<feature type="compositionally biased region" description="Low complexity" evidence="2">
    <location>
        <begin position="359"/>
        <end position="371"/>
    </location>
</feature>
<evidence type="ECO:0000313" key="4">
    <source>
        <dbReference type="Proteomes" id="UP001334248"/>
    </source>
</evidence>
<feature type="coiled-coil region" evidence="1">
    <location>
        <begin position="126"/>
        <end position="240"/>
    </location>
</feature>
<dbReference type="EMBL" id="JAVHJV010000016">
    <property type="protein sequence ID" value="KAK5937505.1"/>
    <property type="molecule type" value="Genomic_DNA"/>
</dbReference>
<dbReference type="RefSeq" id="XP_064725595.1">
    <property type="nucleotide sequence ID" value="XM_064878516.1"/>
</dbReference>
<evidence type="ECO:0000313" key="3">
    <source>
        <dbReference type="EMBL" id="KAK5937505.1"/>
    </source>
</evidence>
<feature type="region of interest" description="Disordered" evidence="2">
    <location>
        <begin position="357"/>
        <end position="395"/>
    </location>
</feature>
<feature type="compositionally biased region" description="Basic and acidic residues" evidence="2">
    <location>
        <begin position="374"/>
        <end position="392"/>
    </location>
</feature>
<evidence type="ECO:0000256" key="2">
    <source>
        <dbReference type="SAM" id="MobiDB-lite"/>
    </source>
</evidence>
<gene>
    <name evidence="3" type="ORF">PMZ80_010125</name>
</gene>
<keyword evidence="1" id="KW-0175">Coiled coil</keyword>
<comment type="caution">
    <text evidence="3">The sequence shown here is derived from an EMBL/GenBank/DDBJ whole genome shotgun (WGS) entry which is preliminary data.</text>
</comment>
<dbReference type="GeneID" id="90003574"/>
<name>A0ABR0RB78_9EURO</name>
<proteinExistence type="predicted"/>
<keyword evidence="4" id="KW-1185">Reference proteome</keyword>
<dbReference type="Proteomes" id="UP001334248">
    <property type="component" value="Unassembled WGS sequence"/>
</dbReference>
<sequence length="419" mass="46502">MRPQSTDPLSRAIGRELEQRIAGLQQQLDSAKSETLYAKDVATDLRKRRTQDRKEWGDEKAKRIALQKEVKTLKTTIAEMEAQQSLEAERNAFLRATSHSTIALETPSRTTEIIDVQSKQGDNLDIDLLRLENKKLKSQQALLEDTMKENEALHHDKSASGKTITDLKDKITNLEINLEARTKDLDDLIKKHESAVKLSNSRAADIIKGNEKHTKLKQQIDKQSAELKKWREEVSEQKGVKRKLIDCPENIGITKDDFEKGSKIAKIGTAEEVSELRMAQARPVRLVKIAEKYGPKRGALAPTLPDLLAPSVEAPASPPIPEPITLSEIAPGPPIPSSTKLDSAKFPNFPFFLQRKCLPSPSSTAPETPSEVYKGTESKPTVPEETRPDDVPVAKPSLVARLVEEAGEEAQEVEAVKGE</sequence>
<evidence type="ECO:0000256" key="1">
    <source>
        <dbReference type="SAM" id="Coils"/>
    </source>
</evidence>
<reference evidence="3 4" key="1">
    <citation type="journal article" date="2023" name="Res Sq">
        <title>Genomic and morphological characterization of Knufia obscura isolated from the Mars 2020 spacecraft assembly facility.</title>
        <authorList>
            <person name="Chander A.M."/>
            <person name="Teixeira M.M."/>
            <person name="Singh N.K."/>
            <person name="Williams M.P."/>
            <person name="Parker C.W."/>
            <person name="Leo P."/>
            <person name="Stajich J.E."/>
            <person name="Torok T."/>
            <person name="Tighe S."/>
            <person name="Mason C.E."/>
            <person name="Venkateswaran K."/>
        </authorList>
    </citation>
    <scope>NUCLEOTIDE SEQUENCE [LARGE SCALE GENOMIC DNA]</scope>
    <source>
        <strain evidence="3 4">CCFEE 5817</strain>
    </source>
</reference>